<keyword evidence="8" id="KW-1185">Reference proteome</keyword>
<accession>T1KNW3</accession>
<name>T1KNW3_TETUR</name>
<dbReference type="PANTHER" id="PTHR43918:SF4">
    <property type="entry name" value="CARBOXYLIC ESTER HYDROLASE"/>
    <property type="match status" value="1"/>
</dbReference>
<keyword evidence="2" id="KW-0719">Serine esterase</keyword>
<dbReference type="SUPFAM" id="SSF53474">
    <property type="entry name" value="alpha/beta-Hydrolases"/>
    <property type="match status" value="1"/>
</dbReference>
<evidence type="ECO:0000256" key="4">
    <source>
        <dbReference type="ARBA" id="ARBA00023180"/>
    </source>
</evidence>
<comment type="similarity">
    <text evidence="1 5">Belongs to the type-B carboxylesterase/lipase family.</text>
</comment>
<dbReference type="GO" id="GO:0003990">
    <property type="term" value="F:acetylcholinesterase activity"/>
    <property type="evidence" value="ECO:0007669"/>
    <property type="project" value="TreeGrafter"/>
</dbReference>
<proteinExistence type="inferred from homology"/>
<reference evidence="8" key="1">
    <citation type="submission" date="2011-08" db="EMBL/GenBank/DDBJ databases">
        <authorList>
            <person name="Rombauts S."/>
        </authorList>
    </citation>
    <scope>NUCLEOTIDE SEQUENCE</scope>
    <source>
        <strain evidence="8">London</strain>
    </source>
</reference>
<feature type="domain" description="Carboxylesterase type B" evidence="6">
    <location>
        <begin position="44"/>
        <end position="349"/>
    </location>
</feature>
<evidence type="ECO:0000259" key="6">
    <source>
        <dbReference type="Pfam" id="PF00135"/>
    </source>
</evidence>
<sequence length="482" mass="53861">MSISDDTMKLSIELSTFIETLRMKLSLLICFFAFSLVSCVDYTEIVELPFGKIRGAVEYWRGRAAYEYKGIPFATPPVGSRRYLRATEPKSWEGIKDTVSYGKACPQNPLLTNDQDEDCLYMNVYVNKETFDNRHKQLKPVLVWIHGGAFMVGSGNDPDSYRGIPLVIVEDVVLVTFNYRLGVFGFLNPGELIPSLPANLGLWDQNLALQWVNQNIHLFGGDPNKVTIFGQSAGSMSVAYQILSPHSRGLFKGAIMESGRFMSDYIPEQNRTNIVEDFIESCNCTNVVDPLACLKSVHWRDLIDSSPSTILSPTFGDDFIPMEPEEAVKSRKFNDVNLLAGAERDEGNGLVCGTYKFAHLKASTSATGTYAYIHTQAPMKEYNDNPACGRAVDKVCHSDDIPFIFGAPLREPQHYDADDIELSIHMMRIWGEFAWSGKPTRQGPIDWPLIAEKSSKVLNLIELNNKFLGKIDTTTGTNCLVN</sequence>
<dbReference type="GO" id="GO:0005886">
    <property type="term" value="C:plasma membrane"/>
    <property type="evidence" value="ECO:0007669"/>
    <property type="project" value="TreeGrafter"/>
</dbReference>
<dbReference type="Proteomes" id="UP000015104">
    <property type="component" value="Unassembled WGS sequence"/>
</dbReference>
<dbReference type="GO" id="GO:0019695">
    <property type="term" value="P:choline metabolic process"/>
    <property type="evidence" value="ECO:0007669"/>
    <property type="project" value="TreeGrafter"/>
</dbReference>
<evidence type="ECO:0000313" key="8">
    <source>
        <dbReference type="Proteomes" id="UP000015104"/>
    </source>
</evidence>
<evidence type="ECO:0000256" key="2">
    <source>
        <dbReference type="ARBA" id="ARBA00022487"/>
    </source>
</evidence>
<evidence type="ECO:0000256" key="5">
    <source>
        <dbReference type="RuleBase" id="RU361235"/>
    </source>
</evidence>
<dbReference type="HOGENOM" id="CLU_006586_13_0_1"/>
<dbReference type="InterPro" id="IPR002018">
    <property type="entry name" value="CarbesteraseB"/>
</dbReference>
<dbReference type="eggNOG" id="KOG1516">
    <property type="taxonomic scope" value="Eukaryota"/>
</dbReference>
<dbReference type="GO" id="GO:0006581">
    <property type="term" value="P:acetylcholine catabolic process"/>
    <property type="evidence" value="ECO:0007669"/>
    <property type="project" value="TreeGrafter"/>
</dbReference>
<keyword evidence="4" id="KW-0325">Glycoprotein</keyword>
<dbReference type="PANTHER" id="PTHR43918">
    <property type="entry name" value="ACETYLCHOLINESTERASE"/>
    <property type="match status" value="1"/>
</dbReference>
<keyword evidence="3 5" id="KW-0378">Hydrolase</keyword>
<evidence type="ECO:0000256" key="3">
    <source>
        <dbReference type="ARBA" id="ARBA00022801"/>
    </source>
</evidence>
<organism evidence="7 8">
    <name type="scientific">Tetranychus urticae</name>
    <name type="common">Two-spotted spider mite</name>
    <dbReference type="NCBI Taxonomy" id="32264"/>
    <lineage>
        <taxon>Eukaryota</taxon>
        <taxon>Metazoa</taxon>
        <taxon>Ecdysozoa</taxon>
        <taxon>Arthropoda</taxon>
        <taxon>Chelicerata</taxon>
        <taxon>Arachnida</taxon>
        <taxon>Acari</taxon>
        <taxon>Acariformes</taxon>
        <taxon>Trombidiformes</taxon>
        <taxon>Prostigmata</taxon>
        <taxon>Eleutherengona</taxon>
        <taxon>Raphignathae</taxon>
        <taxon>Tetranychoidea</taxon>
        <taxon>Tetranychidae</taxon>
        <taxon>Tetranychus</taxon>
    </lineage>
</organism>
<dbReference type="InterPro" id="IPR019826">
    <property type="entry name" value="Carboxylesterase_B_AS"/>
</dbReference>
<dbReference type="EC" id="3.1.1.-" evidence="5"/>
<feature type="domain" description="Carboxylesterase type B" evidence="6">
    <location>
        <begin position="351"/>
        <end position="462"/>
    </location>
</feature>
<dbReference type="ESTHER" id="tetur-t1knw3">
    <property type="family name" value="Cholinesterase-like"/>
</dbReference>
<dbReference type="InterPro" id="IPR050654">
    <property type="entry name" value="AChE-related_enzymes"/>
</dbReference>
<protein>
    <recommendedName>
        <fullName evidence="5">Carboxylic ester hydrolase</fullName>
        <ecNumber evidence="5">3.1.1.-</ecNumber>
    </recommendedName>
</protein>
<dbReference type="EnsemblMetazoa" id="tetur16g02420.1">
    <property type="protein sequence ID" value="tetur16g02420.1"/>
    <property type="gene ID" value="tetur16g02420"/>
</dbReference>
<dbReference type="AlphaFoldDB" id="T1KNW3"/>
<evidence type="ECO:0000256" key="1">
    <source>
        <dbReference type="ARBA" id="ARBA00005964"/>
    </source>
</evidence>
<dbReference type="PROSITE" id="PS00122">
    <property type="entry name" value="CARBOXYLESTERASE_B_1"/>
    <property type="match status" value="1"/>
</dbReference>
<dbReference type="Gene3D" id="3.40.50.1820">
    <property type="entry name" value="alpha/beta hydrolase"/>
    <property type="match status" value="2"/>
</dbReference>
<dbReference type="GO" id="GO:0005615">
    <property type="term" value="C:extracellular space"/>
    <property type="evidence" value="ECO:0007669"/>
    <property type="project" value="TreeGrafter"/>
</dbReference>
<evidence type="ECO:0000313" key="7">
    <source>
        <dbReference type="EnsemblMetazoa" id="tetur16g02420.1"/>
    </source>
</evidence>
<dbReference type="EMBL" id="CAEY01000278">
    <property type="status" value="NOT_ANNOTATED_CDS"/>
    <property type="molecule type" value="Genomic_DNA"/>
</dbReference>
<dbReference type="Pfam" id="PF00135">
    <property type="entry name" value="COesterase"/>
    <property type="match status" value="2"/>
</dbReference>
<reference evidence="7" key="2">
    <citation type="submission" date="2015-06" db="UniProtKB">
        <authorList>
            <consortium name="EnsemblMetazoa"/>
        </authorList>
    </citation>
    <scope>IDENTIFICATION</scope>
</reference>
<dbReference type="InterPro" id="IPR029058">
    <property type="entry name" value="AB_hydrolase_fold"/>
</dbReference>